<dbReference type="RefSeq" id="WP_085124539.1">
    <property type="nucleotide sequence ID" value="NZ_FWZX01000019.1"/>
</dbReference>
<feature type="transmembrane region" description="Helical" evidence="1">
    <location>
        <begin position="102"/>
        <end position="122"/>
    </location>
</feature>
<evidence type="ECO:0000313" key="4">
    <source>
        <dbReference type="Proteomes" id="UP000192917"/>
    </source>
</evidence>
<keyword evidence="4" id="KW-1185">Reference proteome</keyword>
<protein>
    <submittedName>
        <fullName evidence="3">EamA domain-containing membrane protein RarD</fullName>
    </submittedName>
</protein>
<accession>A0A1Y6CA23</accession>
<dbReference type="GO" id="GO:0016020">
    <property type="term" value="C:membrane"/>
    <property type="evidence" value="ECO:0007669"/>
    <property type="project" value="InterPro"/>
</dbReference>
<dbReference type="InterPro" id="IPR000620">
    <property type="entry name" value="EamA_dom"/>
</dbReference>
<evidence type="ECO:0000313" key="3">
    <source>
        <dbReference type="EMBL" id="SMF53594.1"/>
    </source>
</evidence>
<dbReference type="EMBL" id="FWZX01000019">
    <property type="protein sequence ID" value="SMF53594.1"/>
    <property type="molecule type" value="Genomic_DNA"/>
</dbReference>
<feature type="transmembrane region" description="Helical" evidence="1">
    <location>
        <begin position="78"/>
        <end position="96"/>
    </location>
</feature>
<name>A0A1Y6CA23_9PROT</name>
<dbReference type="SUPFAM" id="SSF103481">
    <property type="entry name" value="Multidrug resistance efflux transporter EmrE"/>
    <property type="match status" value="2"/>
</dbReference>
<keyword evidence="1" id="KW-1133">Transmembrane helix</keyword>
<feature type="transmembrane region" description="Helical" evidence="1">
    <location>
        <begin position="21"/>
        <end position="39"/>
    </location>
</feature>
<dbReference type="Pfam" id="PF00892">
    <property type="entry name" value="EamA"/>
    <property type="match status" value="2"/>
</dbReference>
<feature type="transmembrane region" description="Helical" evidence="1">
    <location>
        <begin position="134"/>
        <end position="153"/>
    </location>
</feature>
<organism evidence="3 4">
    <name type="scientific">Tistlia consotensis USBA 355</name>
    <dbReference type="NCBI Taxonomy" id="560819"/>
    <lineage>
        <taxon>Bacteria</taxon>
        <taxon>Pseudomonadati</taxon>
        <taxon>Pseudomonadota</taxon>
        <taxon>Alphaproteobacteria</taxon>
        <taxon>Rhodospirillales</taxon>
        <taxon>Rhodovibrionaceae</taxon>
        <taxon>Tistlia</taxon>
    </lineage>
</organism>
<dbReference type="PANTHER" id="PTHR22911:SF137">
    <property type="entry name" value="SOLUTE CARRIER FAMILY 35 MEMBER G2-RELATED"/>
    <property type="match status" value="1"/>
</dbReference>
<dbReference type="InterPro" id="IPR037185">
    <property type="entry name" value="EmrE-like"/>
</dbReference>
<dbReference type="Proteomes" id="UP000192917">
    <property type="component" value="Unassembled WGS sequence"/>
</dbReference>
<reference evidence="3 4" key="1">
    <citation type="submission" date="2017-04" db="EMBL/GenBank/DDBJ databases">
        <authorList>
            <person name="Afonso C.L."/>
            <person name="Miller P.J."/>
            <person name="Scott M.A."/>
            <person name="Spackman E."/>
            <person name="Goraichik I."/>
            <person name="Dimitrov K.M."/>
            <person name="Suarez D.L."/>
            <person name="Swayne D.E."/>
        </authorList>
    </citation>
    <scope>NUCLEOTIDE SEQUENCE [LARGE SCALE GENOMIC DNA]</scope>
    <source>
        <strain evidence="3 4">USBA 355</strain>
    </source>
</reference>
<dbReference type="AlphaFoldDB" id="A0A1Y6CA23"/>
<feature type="transmembrane region" description="Helical" evidence="1">
    <location>
        <begin position="159"/>
        <end position="180"/>
    </location>
</feature>
<feature type="transmembrane region" description="Helical" evidence="1">
    <location>
        <begin position="192"/>
        <end position="209"/>
    </location>
</feature>
<feature type="domain" description="EamA" evidence="2">
    <location>
        <begin position="22"/>
        <end position="148"/>
    </location>
</feature>
<sequence length="303" mass="30629">MTELARRPPRLSPRLSPGAGATLLVMLSAVGFGLVPLFGRLLAADGLSSPTIGFLRFAFSLLVMLPFLPRGRAKLKPALLLAGAGATMGIGWTAYLDALQETSVAAVGVVYMTYPLFAVLLARLLLGQRLGVRALLAGGLVLAAALIALSPAAVPEAQVPALLSALPAPLAFALVIVVLTGCTHGLTTLEKMAAGMGGATLGLLPLAIFRGELLSLPADPGTWLLIAGMIGATAILPQLLYTFAAPRVGPSRSAMAGSLELPTMFLVGALGFGEPIGPAELAAALLICLAVALAPAVAVPPPG</sequence>
<gene>
    <name evidence="3" type="ORF">SAMN05428998_11942</name>
</gene>
<keyword evidence="1" id="KW-0472">Membrane</keyword>
<evidence type="ECO:0000259" key="2">
    <source>
        <dbReference type="Pfam" id="PF00892"/>
    </source>
</evidence>
<dbReference type="PANTHER" id="PTHR22911">
    <property type="entry name" value="ACYL-MALONYL CONDENSING ENZYME-RELATED"/>
    <property type="match status" value="1"/>
</dbReference>
<feature type="domain" description="EamA" evidence="2">
    <location>
        <begin position="161"/>
        <end position="293"/>
    </location>
</feature>
<feature type="transmembrane region" description="Helical" evidence="1">
    <location>
        <begin position="221"/>
        <end position="241"/>
    </location>
</feature>
<dbReference type="STRING" id="560819.SAMN05428998_11942"/>
<evidence type="ECO:0000256" key="1">
    <source>
        <dbReference type="SAM" id="Phobius"/>
    </source>
</evidence>
<feature type="transmembrane region" description="Helical" evidence="1">
    <location>
        <begin position="51"/>
        <end position="69"/>
    </location>
</feature>
<proteinExistence type="predicted"/>
<keyword evidence="1" id="KW-0812">Transmembrane</keyword>